<dbReference type="CDD" id="cd13831">
    <property type="entry name" value="HU"/>
    <property type="match status" value="1"/>
</dbReference>
<comment type="caution">
    <text evidence="5">The sequence shown here is derived from an EMBL/GenBank/DDBJ whole genome shotgun (WGS) entry which is preliminary data.</text>
</comment>
<dbReference type="SMART" id="SM00411">
    <property type="entry name" value="BHL"/>
    <property type="match status" value="1"/>
</dbReference>
<proteinExistence type="inferred from homology"/>
<dbReference type="InterPro" id="IPR000119">
    <property type="entry name" value="Hist_DNA-bd"/>
</dbReference>
<dbReference type="EMBL" id="JACRDE010000339">
    <property type="protein sequence ID" value="MBI5250379.1"/>
    <property type="molecule type" value="Genomic_DNA"/>
</dbReference>
<evidence type="ECO:0000256" key="4">
    <source>
        <dbReference type="RuleBase" id="RU003939"/>
    </source>
</evidence>
<sequence length="93" mass="9925">MTKTDLVSKIAKEAGITQKAADAVLKVIVQSIQQALKGPEKQIRIPDLGTFKISQRKSRTGVNPRTGQKIEIPASQVPGFTAAKALKEAAKGE</sequence>
<dbReference type="PANTHER" id="PTHR33175:SF3">
    <property type="entry name" value="DNA-BINDING PROTEIN HU-BETA"/>
    <property type="match status" value="1"/>
</dbReference>
<evidence type="ECO:0000313" key="6">
    <source>
        <dbReference type="Proteomes" id="UP000807825"/>
    </source>
</evidence>
<dbReference type="Pfam" id="PF00216">
    <property type="entry name" value="Bac_DNA_binding"/>
    <property type="match status" value="1"/>
</dbReference>
<evidence type="ECO:0000313" key="5">
    <source>
        <dbReference type="EMBL" id="MBI5250379.1"/>
    </source>
</evidence>
<gene>
    <name evidence="5" type="ORF">HY912_12865</name>
</gene>
<organism evidence="5 6">
    <name type="scientific">Desulfomonile tiedjei</name>
    <dbReference type="NCBI Taxonomy" id="2358"/>
    <lineage>
        <taxon>Bacteria</taxon>
        <taxon>Pseudomonadati</taxon>
        <taxon>Thermodesulfobacteriota</taxon>
        <taxon>Desulfomonilia</taxon>
        <taxon>Desulfomonilales</taxon>
        <taxon>Desulfomonilaceae</taxon>
        <taxon>Desulfomonile</taxon>
    </lineage>
</organism>
<dbReference type="PANTHER" id="PTHR33175">
    <property type="entry name" value="DNA-BINDING PROTEIN HU"/>
    <property type="match status" value="1"/>
</dbReference>
<dbReference type="SUPFAM" id="SSF47729">
    <property type="entry name" value="IHF-like DNA-binding proteins"/>
    <property type="match status" value="1"/>
</dbReference>
<keyword evidence="3 5" id="KW-0238">DNA-binding</keyword>
<dbReference type="Gene3D" id="4.10.520.10">
    <property type="entry name" value="IHF-like DNA-binding proteins"/>
    <property type="match status" value="1"/>
</dbReference>
<dbReference type="AlphaFoldDB" id="A0A9D6Z3Y1"/>
<protein>
    <submittedName>
        <fullName evidence="5">HU family DNA-binding protein</fullName>
    </submittedName>
</protein>
<name>A0A9D6Z3Y1_9BACT</name>
<keyword evidence="2" id="KW-0226">DNA condensation</keyword>
<evidence type="ECO:0000256" key="2">
    <source>
        <dbReference type="ARBA" id="ARBA00023067"/>
    </source>
</evidence>
<comment type="similarity">
    <text evidence="1 4">Belongs to the bacterial histone-like protein family.</text>
</comment>
<dbReference type="GO" id="GO:0030527">
    <property type="term" value="F:structural constituent of chromatin"/>
    <property type="evidence" value="ECO:0007669"/>
    <property type="project" value="InterPro"/>
</dbReference>
<evidence type="ECO:0000256" key="1">
    <source>
        <dbReference type="ARBA" id="ARBA00010529"/>
    </source>
</evidence>
<dbReference type="Proteomes" id="UP000807825">
    <property type="component" value="Unassembled WGS sequence"/>
</dbReference>
<dbReference type="PRINTS" id="PR01727">
    <property type="entry name" value="DNABINDINGHU"/>
</dbReference>
<evidence type="ECO:0000256" key="3">
    <source>
        <dbReference type="ARBA" id="ARBA00023125"/>
    </source>
</evidence>
<dbReference type="InterPro" id="IPR010992">
    <property type="entry name" value="IHF-like_DNA-bd_dom_sf"/>
</dbReference>
<dbReference type="GO" id="GO:0030261">
    <property type="term" value="P:chromosome condensation"/>
    <property type="evidence" value="ECO:0007669"/>
    <property type="project" value="UniProtKB-KW"/>
</dbReference>
<reference evidence="5" key="1">
    <citation type="submission" date="2020-07" db="EMBL/GenBank/DDBJ databases">
        <title>Huge and variable diversity of episymbiotic CPR bacteria and DPANN archaea in groundwater ecosystems.</title>
        <authorList>
            <person name="He C.Y."/>
            <person name="Keren R."/>
            <person name="Whittaker M."/>
            <person name="Farag I.F."/>
            <person name="Doudna J."/>
            <person name="Cate J.H.D."/>
            <person name="Banfield J.F."/>
        </authorList>
    </citation>
    <scope>NUCLEOTIDE SEQUENCE</scope>
    <source>
        <strain evidence="5">NC_groundwater_1664_Pr3_B-0.1um_52_9</strain>
    </source>
</reference>
<accession>A0A9D6Z3Y1</accession>
<dbReference type="GO" id="GO:0003677">
    <property type="term" value="F:DNA binding"/>
    <property type="evidence" value="ECO:0007669"/>
    <property type="project" value="UniProtKB-KW"/>
</dbReference>